<keyword evidence="2" id="KW-1003">Cell membrane</keyword>
<feature type="transmembrane region" description="Helical" evidence="8">
    <location>
        <begin position="277"/>
        <end position="295"/>
    </location>
</feature>
<evidence type="ECO:0000256" key="7">
    <source>
        <dbReference type="ARBA" id="ARBA00023136"/>
    </source>
</evidence>
<dbReference type="GO" id="GO:0005886">
    <property type="term" value="C:plasma membrane"/>
    <property type="evidence" value="ECO:0007669"/>
    <property type="project" value="UniProtKB-SubCell"/>
</dbReference>
<keyword evidence="5 8" id="KW-0812">Transmembrane</keyword>
<keyword evidence="4" id="KW-0808">Transferase</keyword>
<keyword evidence="6 8" id="KW-1133">Transmembrane helix</keyword>
<comment type="subcellular location">
    <subcellularLocation>
        <location evidence="1">Cell membrane</location>
        <topology evidence="1">Multi-pass membrane protein</topology>
    </subcellularLocation>
</comment>
<keyword evidence="3" id="KW-0328">Glycosyltransferase</keyword>
<evidence type="ECO:0000256" key="2">
    <source>
        <dbReference type="ARBA" id="ARBA00022475"/>
    </source>
</evidence>
<proteinExistence type="predicted"/>
<keyword evidence="7 8" id="KW-0472">Membrane</keyword>
<dbReference type="GO" id="GO:0009103">
    <property type="term" value="P:lipopolysaccharide biosynthetic process"/>
    <property type="evidence" value="ECO:0007669"/>
    <property type="project" value="UniProtKB-ARBA"/>
</dbReference>
<dbReference type="AlphaFoldDB" id="A0A8J2Z1A2"/>
<comment type="caution">
    <text evidence="10">The sequence shown here is derived from an EMBL/GenBank/DDBJ whole genome shotgun (WGS) entry which is preliminary data.</text>
</comment>
<name>A0A8J2Z1A2_9PROT</name>
<feature type="transmembrane region" description="Helical" evidence="8">
    <location>
        <begin position="301"/>
        <end position="320"/>
    </location>
</feature>
<dbReference type="Proteomes" id="UP000646365">
    <property type="component" value="Unassembled WGS sequence"/>
</dbReference>
<dbReference type="Pfam" id="PF13231">
    <property type="entry name" value="PMT_2"/>
    <property type="match status" value="1"/>
</dbReference>
<dbReference type="EMBL" id="BMJQ01000023">
    <property type="protein sequence ID" value="GGF46192.1"/>
    <property type="molecule type" value="Genomic_DNA"/>
</dbReference>
<feature type="transmembrane region" description="Helical" evidence="8">
    <location>
        <begin position="79"/>
        <end position="99"/>
    </location>
</feature>
<feature type="domain" description="Glycosyltransferase RgtA/B/C/D-like" evidence="9">
    <location>
        <begin position="59"/>
        <end position="218"/>
    </location>
</feature>
<feature type="transmembrane region" description="Helical" evidence="8">
    <location>
        <begin position="111"/>
        <end position="130"/>
    </location>
</feature>
<dbReference type="PANTHER" id="PTHR33908">
    <property type="entry name" value="MANNOSYLTRANSFERASE YKCB-RELATED"/>
    <property type="match status" value="1"/>
</dbReference>
<evidence type="ECO:0000313" key="11">
    <source>
        <dbReference type="Proteomes" id="UP000646365"/>
    </source>
</evidence>
<evidence type="ECO:0000256" key="1">
    <source>
        <dbReference type="ARBA" id="ARBA00004651"/>
    </source>
</evidence>
<feature type="transmembrane region" description="Helical" evidence="8">
    <location>
        <begin position="327"/>
        <end position="347"/>
    </location>
</feature>
<evidence type="ECO:0000256" key="5">
    <source>
        <dbReference type="ARBA" id="ARBA00022692"/>
    </source>
</evidence>
<keyword evidence="11" id="KW-1185">Reference proteome</keyword>
<dbReference type="GO" id="GO:0016763">
    <property type="term" value="F:pentosyltransferase activity"/>
    <property type="evidence" value="ECO:0007669"/>
    <property type="project" value="TreeGrafter"/>
</dbReference>
<evidence type="ECO:0000313" key="10">
    <source>
        <dbReference type="EMBL" id="GGF46192.1"/>
    </source>
</evidence>
<dbReference type="PANTHER" id="PTHR33908:SF11">
    <property type="entry name" value="MEMBRANE PROTEIN"/>
    <property type="match status" value="1"/>
</dbReference>
<sequence length="510" mass="55012">MAERFVEICRASWRREPAVWLITALVALVHFALAGRYDIFRNELYFIVCGRRPDWGYVDQPPLIPLLAAATQLFGTNVWLLRVPAALSAVLLVPLTAAITRALGGSTTGAWVAGLAASLSPMLVALSTVLTTETLEPLCWTGLTYLVLRAVRSGEGRYLYAAAIVAGLGMQAKYGMAIWLLALAAGLLATPARALYRHRDCWRAALLALVIGAPSLVWQQLHGWPFFEVIRPAVGGTNFTGTPIRFLIRQAFEQNIVLAPLWIAGLVAPFRGPRLKHARFIAMAYAVAAAIVIGAHGKNYYLAAAYPSLFAVGAVGLQSLGRGLRTAWLALAGLAAAVAAPVVLPILDPPVLARYLAATHLAPPPEEAAAIGAPLTQLFSDQLGWRTLEAQVAAVYRALPDDERAHTALVAVDYGEAAALDVYGAADGLPPALSGQNQYFLWGVRGFDGDAMILVNGDPDRLARLCRSTEIAGQIGAPYVMPYENDRPIILCRGLRRPLAEVWPAFRRYR</sequence>
<evidence type="ECO:0000259" key="9">
    <source>
        <dbReference type="Pfam" id="PF13231"/>
    </source>
</evidence>
<evidence type="ECO:0000256" key="8">
    <source>
        <dbReference type="SAM" id="Phobius"/>
    </source>
</evidence>
<dbReference type="InterPro" id="IPR038731">
    <property type="entry name" value="RgtA/B/C-like"/>
</dbReference>
<gene>
    <name evidence="10" type="ORF">GCM10011611_60810</name>
</gene>
<evidence type="ECO:0000256" key="3">
    <source>
        <dbReference type="ARBA" id="ARBA00022676"/>
    </source>
</evidence>
<evidence type="ECO:0000256" key="4">
    <source>
        <dbReference type="ARBA" id="ARBA00022679"/>
    </source>
</evidence>
<dbReference type="RefSeq" id="WP_189051956.1">
    <property type="nucleotide sequence ID" value="NZ_BMJQ01000023.1"/>
</dbReference>
<dbReference type="InterPro" id="IPR050297">
    <property type="entry name" value="LipidA_mod_glycosyltrf_83"/>
</dbReference>
<organism evidence="10 11">
    <name type="scientific">Aliidongia dinghuensis</name>
    <dbReference type="NCBI Taxonomy" id="1867774"/>
    <lineage>
        <taxon>Bacteria</taxon>
        <taxon>Pseudomonadati</taxon>
        <taxon>Pseudomonadota</taxon>
        <taxon>Alphaproteobacteria</taxon>
        <taxon>Rhodospirillales</taxon>
        <taxon>Dongiaceae</taxon>
        <taxon>Aliidongia</taxon>
    </lineage>
</organism>
<accession>A0A8J2Z1A2</accession>
<reference evidence="10" key="2">
    <citation type="submission" date="2020-09" db="EMBL/GenBank/DDBJ databases">
        <authorList>
            <person name="Sun Q."/>
            <person name="Zhou Y."/>
        </authorList>
    </citation>
    <scope>NUCLEOTIDE SEQUENCE</scope>
    <source>
        <strain evidence="10">CGMCC 1.15725</strain>
    </source>
</reference>
<protein>
    <recommendedName>
        <fullName evidence="9">Glycosyltransferase RgtA/B/C/D-like domain-containing protein</fullName>
    </recommendedName>
</protein>
<evidence type="ECO:0000256" key="6">
    <source>
        <dbReference type="ARBA" id="ARBA00022989"/>
    </source>
</evidence>
<feature type="transmembrane region" description="Helical" evidence="8">
    <location>
        <begin position="158"/>
        <end position="189"/>
    </location>
</feature>
<reference evidence="10" key="1">
    <citation type="journal article" date="2014" name="Int. J. Syst. Evol. Microbiol.">
        <title>Complete genome sequence of Corynebacterium casei LMG S-19264T (=DSM 44701T), isolated from a smear-ripened cheese.</title>
        <authorList>
            <consortium name="US DOE Joint Genome Institute (JGI-PGF)"/>
            <person name="Walter F."/>
            <person name="Albersmeier A."/>
            <person name="Kalinowski J."/>
            <person name="Ruckert C."/>
        </authorList>
    </citation>
    <scope>NUCLEOTIDE SEQUENCE</scope>
    <source>
        <strain evidence="10">CGMCC 1.15725</strain>
    </source>
</reference>